<keyword evidence="7" id="KW-0963">Cytoplasm</keyword>
<dbReference type="InterPro" id="IPR023193">
    <property type="entry name" value="EPSP_synthase_CS"/>
</dbReference>
<dbReference type="PANTHER" id="PTHR21090:SF5">
    <property type="entry name" value="PENTAFUNCTIONAL AROM POLYPEPTIDE"/>
    <property type="match status" value="1"/>
</dbReference>
<evidence type="ECO:0000259" key="8">
    <source>
        <dbReference type="Pfam" id="PF00275"/>
    </source>
</evidence>
<feature type="binding site" evidence="7">
    <location>
        <position position="196"/>
    </location>
    <ligand>
        <name>3-phosphoshikimate</name>
        <dbReference type="ChEBI" id="CHEBI:145989"/>
    </ligand>
</feature>
<comment type="caution">
    <text evidence="9">The sequence shown here is derived from an EMBL/GenBank/DDBJ whole genome shotgun (WGS) entry which is preliminary data.</text>
</comment>
<feature type="binding site" evidence="7">
    <location>
        <position position="169"/>
    </location>
    <ligand>
        <name>3-phosphoshikimate</name>
        <dbReference type="ChEBI" id="CHEBI:145989"/>
    </ligand>
</feature>
<feature type="binding site" evidence="7">
    <location>
        <position position="403"/>
    </location>
    <ligand>
        <name>phosphoenolpyruvate</name>
        <dbReference type="ChEBI" id="CHEBI:58702"/>
    </ligand>
</feature>
<evidence type="ECO:0000256" key="2">
    <source>
        <dbReference type="ARBA" id="ARBA00009948"/>
    </source>
</evidence>
<dbReference type="STRING" id="1408287.GCA_000493815_02218"/>
<dbReference type="EC" id="2.5.1.19" evidence="7"/>
<feature type="binding site" evidence="7">
    <location>
        <position position="170"/>
    </location>
    <ligand>
        <name>3-phosphoshikimate</name>
        <dbReference type="ChEBI" id="CHEBI:145989"/>
    </ligand>
</feature>
<dbReference type="PANTHER" id="PTHR21090">
    <property type="entry name" value="AROM/DEHYDROQUINATE SYNTHASE"/>
    <property type="match status" value="1"/>
</dbReference>
<comment type="pathway">
    <text evidence="1 7">Metabolic intermediate biosynthesis; chorismate biosynthesis; chorismate from D-erythrose 4-phosphate and phosphoenolpyruvate: step 6/7.</text>
</comment>
<comment type="caution">
    <text evidence="7">Lacks conserved residue(s) required for the propagation of feature annotation.</text>
</comment>
<dbReference type="UniPathway" id="UPA00053">
    <property type="reaction ID" value="UER00089"/>
</dbReference>
<proteinExistence type="inferred from homology"/>
<dbReference type="GO" id="GO:0003866">
    <property type="term" value="F:3-phosphoshikimate 1-carboxyvinyltransferase activity"/>
    <property type="evidence" value="ECO:0007669"/>
    <property type="project" value="UniProtKB-UniRule"/>
</dbReference>
<keyword evidence="5 7" id="KW-0057">Aromatic amino acid biosynthesis</keyword>
<dbReference type="SUPFAM" id="SSF55205">
    <property type="entry name" value="EPT/RTPC-like"/>
    <property type="match status" value="1"/>
</dbReference>
<feature type="binding site" evidence="7">
    <location>
        <position position="126"/>
    </location>
    <ligand>
        <name>phosphoenolpyruvate</name>
        <dbReference type="ChEBI" id="CHEBI:58702"/>
    </ligand>
</feature>
<sequence>MKNMNEKIIKADKLVGEVTPPPSKSILHRYIIASSLANGVSKIENISYSDDIIATIEAMEKLGAKIEKKDNYLLIDGSKTFDKKYLNNNAEIDCNESGSTLRFLFPLSIVKQNRILFKGKGKLFKRPLSPYFENFDKYQIKYSYINENEILLDGELKSGEYEIDGNISSQFITGLLFSLPLLKGNSKIIIKGKLESSSYIDITLNCLNKFGIKIINNSYREFIIEGNQTYKSGNYQVEADYSQVAFFLVANSIGSNIKINGLNVNSLQGDKKIIDFISQIDNWNKKEKLILDGSETPDIIPILSLKASISKKEIEIVNIARLRIKESDRLKATVQELSNLGFDLIEREDSILINSKKNFNKIINNSSVFLSSHLDHRIAMMIAIASTCYDGEIVLDNSDCVKKSYPNFWEVFLSLGGKIYEYLG</sequence>
<evidence type="ECO:0000256" key="7">
    <source>
        <dbReference type="HAMAP-Rule" id="MF_00210"/>
    </source>
</evidence>
<evidence type="ECO:0000256" key="3">
    <source>
        <dbReference type="ARBA" id="ARBA00022605"/>
    </source>
</evidence>
<evidence type="ECO:0000313" key="10">
    <source>
        <dbReference type="Proteomes" id="UP000070401"/>
    </source>
</evidence>
<feature type="binding site" evidence="7">
    <location>
        <position position="24"/>
    </location>
    <ligand>
        <name>3-phosphoshikimate</name>
        <dbReference type="ChEBI" id="CHEBI:145989"/>
    </ligand>
</feature>
<keyword evidence="3 7" id="KW-0028">Amino-acid biosynthesis</keyword>
<evidence type="ECO:0000256" key="6">
    <source>
        <dbReference type="ARBA" id="ARBA00044633"/>
    </source>
</evidence>
<dbReference type="AlphaFoldDB" id="A0A133NSL7"/>
<dbReference type="Pfam" id="PF00275">
    <property type="entry name" value="EPSP_synthase"/>
    <property type="match status" value="1"/>
</dbReference>
<name>A0A133NSL7_FUSNU</name>
<evidence type="ECO:0000313" key="9">
    <source>
        <dbReference type="EMBL" id="KXA19283.1"/>
    </source>
</evidence>
<keyword evidence="4 7" id="KW-0808">Transferase</keyword>
<dbReference type="PIRSF" id="PIRSF000505">
    <property type="entry name" value="EPSPS"/>
    <property type="match status" value="1"/>
</dbReference>
<dbReference type="PATRIC" id="fig|851.8.peg.1507"/>
<dbReference type="CDD" id="cd01556">
    <property type="entry name" value="EPSP_synthase"/>
    <property type="match status" value="1"/>
</dbReference>
<dbReference type="NCBIfam" id="TIGR01356">
    <property type="entry name" value="aroA"/>
    <property type="match status" value="1"/>
</dbReference>
<feature type="binding site" evidence="7">
    <location>
        <position position="98"/>
    </location>
    <ligand>
        <name>phosphoenolpyruvate</name>
        <dbReference type="ChEBI" id="CHEBI:58702"/>
    </ligand>
</feature>
<organism evidence="9 10">
    <name type="scientific">Fusobacterium nucleatum</name>
    <dbReference type="NCBI Taxonomy" id="851"/>
    <lineage>
        <taxon>Bacteria</taxon>
        <taxon>Fusobacteriati</taxon>
        <taxon>Fusobacteriota</taxon>
        <taxon>Fusobacteriia</taxon>
        <taxon>Fusobacteriales</taxon>
        <taxon>Fusobacteriaceae</taxon>
        <taxon>Fusobacterium</taxon>
    </lineage>
</organism>
<dbReference type="PROSITE" id="PS00885">
    <property type="entry name" value="EPSP_SYNTHASE_2"/>
    <property type="match status" value="1"/>
</dbReference>
<reference evidence="10" key="1">
    <citation type="submission" date="2016-01" db="EMBL/GenBank/DDBJ databases">
        <authorList>
            <person name="Mitreva M."/>
            <person name="Pepin K.H."/>
            <person name="Mihindukulasuriya K.A."/>
            <person name="Fulton R."/>
            <person name="Fronick C."/>
            <person name="O'Laughlin M."/>
            <person name="Miner T."/>
            <person name="Herter B."/>
            <person name="Rosa B.A."/>
            <person name="Cordes M."/>
            <person name="Tomlinson C."/>
            <person name="Wollam A."/>
            <person name="Palsikar V.B."/>
            <person name="Mardis E.R."/>
            <person name="Wilson R.K."/>
        </authorList>
    </citation>
    <scope>NUCLEOTIDE SEQUENCE [LARGE SCALE GENOMIC DNA]</scope>
    <source>
        <strain evidence="10">MJR7757B</strain>
    </source>
</reference>
<feature type="binding site" evidence="7">
    <location>
        <position position="24"/>
    </location>
    <ligand>
        <name>phosphoenolpyruvate</name>
        <dbReference type="ChEBI" id="CHEBI:58702"/>
    </ligand>
</feature>
<dbReference type="InterPro" id="IPR006264">
    <property type="entry name" value="EPSP_synthase"/>
</dbReference>
<evidence type="ECO:0000256" key="4">
    <source>
        <dbReference type="ARBA" id="ARBA00022679"/>
    </source>
</evidence>
<dbReference type="EMBL" id="LRPY01000149">
    <property type="protein sequence ID" value="KXA19283.1"/>
    <property type="molecule type" value="Genomic_DNA"/>
</dbReference>
<dbReference type="Proteomes" id="UP000070401">
    <property type="component" value="Unassembled WGS sequence"/>
</dbReference>
<feature type="binding site" evidence="7">
    <location>
        <position position="329"/>
    </location>
    <ligand>
        <name>phosphoenolpyruvate</name>
        <dbReference type="ChEBI" id="CHEBI:58702"/>
    </ligand>
</feature>
<dbReference type="GO" id="GO:0008652">
    <property type="term" value="P:amino acid biosynthetic process"/>
    <property type="evidence" value="ECO:0007669"/>
    <property type="project" value="UniProtKB-KW"/>
</dbReference>
<dbReference type="InterPro" id="IPR036968">
    <property type="entry name" value="Enolpyruvate_Tfrase_sf"/>
</dbReference>
<feature type="binding site" evidence="7">
    <location>
        <position position="25"/>
    </location>
    <ligand>
        <name>3-phosphoshikimate</name>
        <dbReference type="ChEBI" id="CHEBI:145989"/>
    </ligand>
</feature>
<protein>
    <recommendedName>
        <fullName evidence="7">3-phosphoshikimate 1-carboxyvinyltransferase</fullName>
        <ecNumber evidence="7">2.5.1.19</ecNumber>
    </recommendedName>
    <alternativeName>
        <fullName evidence="7">5-enolpyruvylshikimate-3-phosphate synthase</fullName>
        <shortName evidence="7">EPSP synthase</shortName>
        <shortName evidence="7">EPSPS</shortName>
    </alternativeName>
</protein>
<evidence type="ECO:0000256" key="5">
    <source>
        <dbReference type="ARBA" id="ARBA00023141"/>
    </source>
</evidence>
<keyword evidence="10" id="KW-1185">Reference proteome</keyword>
<comment type="similarity">
    <text evidence="2 7">Belongs to the EPSP synthase family.</text>
</comment>
<dbReference type="GO" id="GO:0005737">
    <property type="term" value="C:cytoplasm"/>
    <property type="evidence" value="ECO:0007669"/>
    <property type="project" value="UniProtKB-SubCell"/>
</dbReference>
<feature type="binding site" evidence="7">
    <location>
        <position position="168"/>
    </location>
    <ligand>
        <name>3-phosphoshikimate</name>
        <dbReference type="ChEBI" id="CHEBI:145989"/>
    </ligand>
</feature>
<comment type="catalytic activity">
    <reaction evidence="6">
        <text>3-phosphoshikimate + phosphoenolpyruvate = 5-O-(1-carboxyvinyl)-3-phosphoshikimate + phosphate</text>
        <dbReference type="Rhea" id="RHEA:21256"/>
        <dbReference type="ChEBI" id="CHEBI:43474"/>
        <dbReference type="ChEBI" id="CHEBI:57701"/>
        <dbReference type="ChEBI" id="CHEBI:58702"/>
        <dbReference type="ChEBI" id="CHEBI:145989"/>
        <dbReference type="EC" id="2.5.1.19"/>
    </reaction>
    <physiologicalReaction direction="left-to-right" evidence="6">
        <dbReference type="Rhea" id="RHEA:21257"/>
    </physiologicalReaction>
</comment>
<accession>A0A133NSL7</accession>
<dbReference type="HAMAP" id="MF_00210">
    <property type="entry name" value="EPSP_synth"/>
    <property type="match status" value="1"/>
</dbReference>
<feature type="binding site" evidence="7">
    <location>
        <position position="170"/>
    </location>
    <ligand>
        <name>phosphoenolpyruvate</name>
        <dbReference type="ChEBI" id="CHEBI:58702"/>
    </ligand>
</feature>
<feature type="binding site" evidence="7">
    <location>
        <position position="298"/>
    </location>
    <ligand>
        <name>3-phosphoshikimate</name>
        <dbReference type="ChEBI" id="CHEBI:145989"/>
    </ligand>
</feature>
<feature type="active site" description="Proton acceptor" evidence="7">
    <location>
        <position position="298"/>
    </location>
</feature>
<dbReference type="GO" id="GO:0009423">
    <property type="term" value="P:chorismate biosynthetic process"/>
    <property type="evidence" value="ECO:0007669"/>
    <property type="project" value="UniProtKB-UniRule"/>
</dbReference>
<evidence type="ECO:0000256" key="1">
    <source>
        <dbReference type="ARBA" id="ARBA00004811"/>
    </source>
</evidence>
<dbReference type="InterPro" id="IPR001986">
    <property type="entry name" value="Enolpyruvate_Tfrase_dom"/>
</dbReference>
<feature type="binding site" evidence="7">
    <location>
        <position position="325"/>
    </location>
    <ligand>
        <name>3-phosphoshikimate</name>
        <dbReference type="ChEBI" id="CHEBI:145989"/>
    </ligand>
</feature>
<gene>
    <name evidence="7" type="primary">aroA</name>
    <name evidence="9" type="ORF">HMPREF3221_01498</name>
</gene>
<comment type="subunit">
    <text evidence="7">Monomer.</text>
</comment>
<feature type="binding site" evidence="7">
    <location>
        <position position="29"/>
    </location>
    <ligand>
        <name>3-phosphoshikimate</name>
        <dbReference type="ChEBI" id="CHEBI:145989"/>
    </ligand>
</feature>
<comment type="function">
    <text evidence="7">Catalyzes the transfer of the enolpyruvyl moiety of phosphoenolpyruvate (PEP) to the 5-hydroxyl of shikimate-3-phosphate (S3P) to produce enolpyruvyl shikimate-3-phosphate and inorganic phosphate.</text>
</comment>
<feature type="binding site" evidence="7">
    <location>
        <position position="377"/>
    </location>
    <ligand>
        <name>phosphoenolpyruvate</name>
        <dbReference type="ChEBI" id="CHEBI:58702"/>
    </ligand>
</feature>
<dbReference type="GO" id="GO:0009073">
    <property type="term" value="P:aromatic amino acid family biosynthetic process"/>
    <property type="evidence" value="ECO:0007669"/>
    <property type="project" value="UniProtKB-KW"/>
</dbReference>
<dbReference type="Gene3D" id="3.65.10.10">
    <property type="entry name" value="Enolpyruvate transferase domain"/>
    <property type="match status" value="2"/>
</dbReference>
<comment type="subcellular location">
    <subcellularLocation>
        <location evidence="7">Cytoplasm</location>
    </subcellularLocation>
</comment>
<feature type="domain" description="Enolpyruvate transferase" evidence="8">
    <location>
        <begin position="11"/>
        <end position="411"/>
    </location>
</feature>
<dbReference type="InterPro" id="IPR013792">
    <property type="entry name" value="RNA3'P_cycl/enolpyr_Trfase_a/b"/>
</dbReference>